<proteinExistence type="inferred from homology"/>
<keyword evidence="7 15" id="KW-0067">ATP-binding</keyword>
<comment type="catalytic activity">
    <reaction evidence="14 15">
        <text>ATP + H2O = ADP + phosphate + H(+)</text>
        <dbReference type="Rhea" id="RHEA:13065"/>
        <dbReference type="ChEBI" id="CHEBI:15377"/>
        <dbReference type="ChEBI" id="CHEBI:15378"/>
        <dbReference type="ChEBI" id="CHEBI:30616"/>
        <dbReference type="ChEBI" id="CHEBI:43474"/>
        <dbReference type="ChEBI" id="CHEBI:456216"/>
        <dbReference type="EC" id="5.6.2.4"/>
    </reaction>
</comment>
<dbReference type="GO" id="GO:0003677">
    <property type="term" value="F:DNA binding"/>
    <property type="evidence" value="ECO:0007669"/>
    <property type="project" value="UniProtKB-KW"/>
</dbReference>
<keyword evidence="4 15" id="KW-0227">DNA damage</keyword>
<evidence type="ECO:0000259" key="16">
    <source>
        <dbReference type="PROSITE" id="PS51192"/>
    </source>
</evidence>
<keyword evidence="19" id="KW-1185">Reference proteome</keyword>
<evidence type="ECO:0000256" key="10">
    <source>
        <dbReference type="ARBA" id="ARBA00023204"/>
    </source>
</evidence>
<evidence type="ECO:0000256" key="12">
    <source>
        <dbReference type="ARBA" id="ARBA00034617"/>
    </source>
</evidence>
<comment type="function">
    <text evidence="15">Plays a critical role in recombination and DNA repair. Helps process Holliday junction intermediates to mature products by catalyzing branch migration. Has replication fork regression activity, unwinds stalled or blocked replication forks to make a HJ that can be resolved. Has a DNA unwinding activity characteristic of a DNA helicase with 3'-5' polarity.</text>
</comment>
<evidence type="ECO:0000313" key="18">
    <source>
        <dbReference type="EMBL" id="AXE20079.1"/>
    </source>
</evidence>
<dbReference type="Gene3D" id="2.40.50.140">
    <property type="entry name" value="Nucleic acid-binding proteins"/>
    <property type="match status" value="1"/>
</dbReference>
<dbReference type="GO" id="GO:0016887">
    <property type="term" value="F:ATP hydrolysis activity"/>
    <property type="evidence" value="ECO:0007669"/>
    <property type="project" value="RHEA"/>
</dbReference>
<dbReference type="InterPro" id="IPR045562">
    <property type="entry name" value="RecG_dom3_C"/>
</dbReference>
<dbReference type="InterPro" id="IPR027417">
    <property type="entry name" value="P-loop_NTPase"/>
</dbReference>
<dbReference type="AlphaFoldDB" id="A0A344TN58"/>
<name>A0A344TN58_9BACT</name>
<dbReference type="SMART" id="SM00490">
    <property type="entry name" value="HELICc"/>
    <property type="match status" value="1"/>
</dbReference>
<evidence type="ECO:0000259" key="17">
    <source>
        <dbReference type="PROSITE" id="PS51194"/>
    </source>
</evidence>
<dbReference type="Pfam" id="PF19833">
    <property type="entry name" value="RecG_dom3_C"/>
    <property type="match status" value="1"/>
</dbReference>
<dbReference type="GO" id="GO:0006310">
    <property type="term" value="P:DNA recombination"/>
    <property type="evidence" value="ECO:0007669"/>
    <property type="project" value="UniProtKB-UniRule"/>
</dbReference>
<evidence type="ECO:0000256" key="8">
    <source>
        <dbReference type="ARBA" id="ARBA00023125"/>
    </source>
</evidence>
<evidence type="ECO:0000256" key="1">
    <source>
        <dbReference type="ARBA" id="ARBA00007504"/>
    </source>
</evidence>
<dbReference type="Proteomes" id="UP000251993">
    <property type="component" value="Chromosome"/>
</dbReference>
<evidence type="ECO:0000256" key="9">
    <source>
        <dbReference type="ARBA" id="ARBA00023172"/>
    </source>
</evidence>
<keyword evidence="3 15" id="KW-0547">Nucleotide-binding</keyword>
<evidence type="ECO:0000256" key="15">
    <source>
        <dbReference type="RuleBase" id="RU363016"/>
    </source>
</evidence>
<organism evidence="18 19">
    <name type="scientific">Runella rosea</name>
    <dbReference type="NCBI Taxonomy" id="2259595"/>
    <lineage>
        <taxon>Bacteria</taxon>
        <taxon>Pseudomonadati</taxon>
        <taxon>Bacteroidota</taxon>
        <taxon>Cytophagia</taxon>
        <taxon>Cytophagales</taxon>
        <taxon>Spirosomataceae</taxon>
        <taxon>Runella</taxon>
    </lineage>
</organism>
<dbReference type="GO" id="GO:0043138">
    <property type="term" value="F:3'-5' DNA helicase activity"/>
    <property type="evidence" value="ECO:0007669"/>
    <property type="project" value="UniProtKB-EC"/>
</dbReference>
<dbReference type="PANTHER" id="PTHR47964">
    <property type="entry name" value="ATP-DEPENDENT DNA HELICASE HOMOLOG RECG, CHLOROPLASTIC"/>
    <property type="match status" value="1"/>
</dbReference>
<keyword evidence="9 15" id="KW-0233">DNA recombination</keyword>
<dbReference type="RefSeq" id="WP_114068845.1">
    <property type="nucleotide sequence ID" value="NZ_CP030850.1"/>
</dbReference>
<dbReference type="CDD" id="cd04488">
    <property type="entry name" value="RecG_wedge_OBF"/>
    <property type="match status" value="1"/>
</dbReference>
<dbReference type="PROSITE" id="PS51192">
    <property type="entry name" value="HELICASE_ATP_BIND_1"/>
    <property type="match status" value="1"/>
</dbReference>
<feature type="domain" description="Helicase C-terminal" evidence="17">
    <location>
        <begin position="477"/>
        <end position="635"/>
    </location>
</feature>
<dbReference type="NCBIfam" id="TIGR00643">
    <property type="entry name" value="recG"/>
    <property type="match status" value="1"/>
</dbReference>
<evidence type="ECO:0000256" key="14">
    <source>
        <dbReference type="ARBA" id="ARBA00048988"/>
    </source>
</evidence>
<evidence type="ECO:0000256" key="3">
    <source>
        <dbReference type="ARBA" id="ARBA00022741"/>
    </source>
</evidence>
<dbReference type="InterPro" id="IPR004609">
    <property type="entry name" value="ATP-dep_DNA_helicase_RecG"/>
</dbReference>
<dbReference type="GO" id="GO:0006281">
    <property type="term" value="P:DNA repair"/>
    <property type="evidence" value="ECO:0007669"/>
    <property type="project" value="UniProtKB-UniRule"/>
</dbReference>
<dbReference type="Pfam" id="PF00271">
    <property type="entry name" value="Helicase_C"/>
    <property type="match status" value="1"/>
</dbReference>
<dbReference type="SUPFAM" id="SSF52540">
    <property type="entry name" value="P-loop containing nucleoside triphosphate hydrolases"/>
    <property type="match status" value="2"/>
</dbReference>
<keyword evidence="10 15" id="KW-0234">DNA repair</keyword>
<dbReference type="SUPFAM" id="SSF50249">
    <property type="entry name" value="Nucleic acid-binding proteins"/>
    <property type="match status" value="1"/>
</dbReference>
<dbReference type="InterPro" id="IPR014001">
    <property type="entry name" value="Helicase_ATP-bd"/>
</dbReference>
<dbReference type="NCBIfam" id="NF008168">
    <property type="entry name" value="PRK10917.2-2"/>
    <property type="match status" value="1"/>
</dbReference>
<feature type="domain" description="Helicase ATP-binding" evidence="16">
    <location>
        <begin position="288"/>
        <end position="451"/>
    </location>
</feature>
<evidence type="ECO:0000256" key="7">
    <source>
        <dbReference type="ARBA" id="ARBA00022840"/>
    </source>
</evidence>
<keyword evidence="5 15" id="KW-0378">Hydrolase</keyword>
<dbReference type="EMBL" id="CP030850">
    <property type="protein sequence ID" value="AXE20079.1"/>
    <property type="molecule type" value="Genomic_DNA"/>
</dbReference>
<dbReference type="CDD" id="cd17992">
    <property type="entry name" value="DEXHc_RecG"/>
    <property type="match status" value="1"/>
</dbReference>
<sequence>MNQRTTTNFFDTKIEFLKGVGPQRAVTLNKELNIFTFGDLIQYYPFRHEDRSRFHRINELTEELTAVQLKGRIRSMVVVGEGYKRRLTVEFTDGTGVVEFVYFQSIDWHLKHFKEGGEYIAYGKPQRYGQRFNFSHPEIETINPENENGGYFQPVYNLTETLRKKHLDSRFLSKVMRTLLEQATPHFKETLPEELVRKFRLFSKTDAMWNIHLPESEAALNQALRRLKFEELFYNQLRLIKNKILHKTEYPGQIFTNLDLVKKFYTEGSMPFELTNAQKRVLREIHDDLKTGKHMNRLLQGDVGSGKTIVAFIAMLMAIGNGAQTCIMAPTEILADQHYRGLKGFAEALGLKIALLTGSTTKKGRKLIFPDLAEGNIHIIVGTHALLEDPVQFKNLGLCIIDEQHRFGVAQRAKLWAKNPTIPPHILVMTATPIPRTLAMTLYGDLDVSIIDELPAGRKPIKTVHRYDQHRLNVFSFLRDEIKKGRQVYMVYPLIEESEKLDYKDLMDGYESVSRAFPEYHVSIVHGKMLAYEKDDEMQRFVRGETQIMVATTVIEVGVNVPNASVMVIESAERFGLSQLHQLRGRVGRGAEQSYCVLMTGVKLSKDTRLRIETLCQTNNGFEIADVDLKLRGPGDLAGTQQSGLLDLLIADLAKDGEILKAARAAAESILNEDPTFILPKNEPIRSHIDSLHKESTNWSRIS</sequence>
<dbReference type="InterPro" id="IPR033454">
    <property type="entry name" value="RecG_wedge"/>
</dbReference>
<dbReference type="InterPro" id="IPR001650">
    <property type="entry name" value="Helicase_C-like"/>
</dbReference>
<keyword evidence="6 15" id="KW-0347">Helicase</keyword>
<reference evidence="18 19" key="1">
    <citation type="submission" date="2018-07" db="EMBL/GenBank/DDBJ databases">
        <title>Genome sequencing of Runella.</title>
        <authorList>
            <person name="Baek M.-G."/>
            <person name="Yi H."/>
        </authorList>
    </citation>
    <scope>NUCLEOTIDE SEQUENCE [LARGE SCALE GENOMIC DNA]</scope>
    <source>
        <strain evidence="18 19">HYN0085</strain>
    </source>
</reference>
<evidence type="ECO:0000256" key="13">
    <source>
        <dbReference type="ARBA" id="ARBA00034808"/>
    </source>
</evidence>
<evidence type="ECO:0000313" key="19">
    <source>
        <dbReference type="Proteomes" id="UP000251993"/>
    </source>
</evidence>
<dbReference type="NCBIfam" id="NF008165">
    <property type="entry name" value="PRK10917.1-3"/>
    <property type="match status" value="1"/>
</dbReference>
<evidence type="ECO:0000256" key="11">
    <source>
        <dbReference type="ARBA" id="ARBA00023235"/>
    </source>
</evidence>
<accession>A0A344TN58</accession>
<dbReference type="PROSITE" id="PS51194">
    <property type="entry name" value="HELICASE_CTER"/>
    <property type="match status" value="1"/>
</dbReference>
<comment type="similarity">
    <text evidence="1 15">Belongs to the helicase family. RecG subfamily.</text>
</comment>
<comment type="catalytic activity">
    <reaction evidence="12 15">
        <text>Couples ATP hydrolysis with the unwinding of duplex DNA by translocating in the 3'-5' direction.</text>
        <dbReference type="EC" id="5.6.2.4"/>
    </reaction>
</comment>
<dbReference type="Gene3D" id="3.40.50.300">
    <property type="entry name" value="P-loop containing nucleotide triphosphate hydrolases"/>
    <property type="match status" value="2"/>
</dbReference>
<dbReference type="InterPro" id="IPR047112">
    <property type="entry name" value="RecG/Mfd"/>
</dbReference>
<dbReference type="GO" id="GO:0005524">
    <property type="term" value="F:ATP binding"/>
    <property type="evidence" value="ECO:0007669"/>
    <property type="project" value="UniProtKB-KW"/>
</dbReference>
<dbReference type="KEGG" id="run:DR864_21160"/>
<gene>
    <name evidence="18" type="ORF">DR864_21160</name>
</gene>
<evidence type="ECO:0000256" key="5">
    <source>
        <dbReference type="ARBA" id="ARBA00022801"/>
    </source>
</evidence>
<keyword evidence="8" id="KW-0238">DNA-binding</keyword>
<keyword evidence="11" id="KW-0413">Isomerase</keyword>
<dbReference type="EC" id="5.6.2.4" evidence="13 15"/>
<dbReference type="SMART" id="SM00487">
    <property type="entry name" value="DEXDc"/>
    <property type="match status" value="1"/>
</dbReference>
<dbReference type="InterPro" id="IPR011545">
    <property type="entry name" value="DEAD/DEAH_box_helicase_dom"/>
</dbReference>
<dbReference type="OrthoDB" id="9804325at2"/>
<dbReference type="InterPro" id="IPR012340">
    <property type="entry name" value="NA-bd_OB-fold"/>
</dbReference>
<dbReference type="Pfam" id="PF00270">
    <property type="entry name" value="DEAD"/>
    <property type="match status" value="1"/>
</dbReference>
<dbReference type="Pfam" id="PF17191">
    <property type="entry name" value="RecG_wedge"/>
    <property type="match status" value="1"/>
</dbReference>
<protein>
    <recommendedName>
        <fullName evidence="2 15">ATP-dependent DNA helicase RecG</fullName>
        <ecNumber evidence="13 15">5.6.2.4</ecNumber>
    </recommendedName>
</protein>
<evidence type="ECO:0000256" key="4">
    <source>
        <dbReference type="ARBA" id="ARBA00022763"/>
    </source>
</evidence>
<evidence type="ECO:0000256" key="6">
    <source>
        <dbReference type="ARBA" id="ARBA00022806"/>
    </source>
</evidence>
<evidence type="ECO:0000256" key="2">
    <source>
        <dbReference type="ARBA" id="ARBA00017846"/>
    </source>
</evidence>
<dbReference type="PANTHER" id="PTHR47964:SF1">
    <property type="entry name" value="ATP-DEPENDENT DNA HELICASE HOMOLOG RECG, CHLOROPLASTIC"/>
    <property type="match status" value="1"/>
</dbReference>